<dbReference type="InterPro" id="IPR036872">
    <property type="entry name" value="CH_dom_sf"/>
</dbReference>
<dbReference type="Pfam" id="PF17902">
    <property type="entry name" value="SH3_10"/>
    <property type="match status" value="1"/>
</dbReference>
<keyword evidence="12" id="KW-0597">Phosphoprotein</keyword>
<dbReference type="SUPFAM" id="SSF47576">
    <property type="entry name" value="Calponin-homology domain, CH-domain"/>
    <property type="match status" value="1"/>
</dbReference>
<feature type="compositionally biased region" description="Polar residues" evidence="40">
    <location>
        <begin position="3372"/>
        <end position="3391"/>
    </location>
</feature>
<dbReference type="FunFam" id="1.20.58.60:FF:000093">
    <property type="entry name" value="dystonin isoform X1"/>
    <property type="match status" value="1"/>
</dbReference>
<evidence type="ECO:0000256" key="25">
    <source>
        <dbReference type="ARBA" id="ARBA00023203"/>
    </source>
</evidence>
<evidence type="ECO:0000256" key="9">
    <source>
        <dbReference type="ARBA" id="ARBA00022475"/>
    </source>
</evidence>
<dbReference type="GO" id="GO:0005198">
    <property type="term" value="F:structural molecule activity"/>
    <property type="evidence" value="ECO:0007669"/>
    <property type="project" value="TreeGrafter"/>
</dbReference>
<feature type="region of interest" description="Disordered" evidence="40">
    <location>
        <begin position="3651"/>
        <end position="3677"/>
    </location>
</feature>
<comment type="subcellular location">
    <subcellularLocation>
        <location evidence="1">Cell membrane</location>
        <topology evidence="1">Lipid-anchor</topology>
    </subcellularLocation>
    <subcellularLocation>
        <location evidence="5">Cell projection</location>
        <location evidence="5">Axon</location>
    </subcellularLocation>
    <subcellularLocation>
        <location evidence="7">Cytoplasm</location>
        <location evidence="7">Cell cortex</location>
    </subcellularLocation>
    <subcellularLocation>
        <location evidence="6">Cytoplasm</location>
        <location evidence="6">Cytoskeleton</location>
        <location evidence="6">Stress fiber</location>
    </subcellularLocation>
    <subcellularLocation>
        <location evidence="33">Cytoplasm</location>
        <location evidence="33">Myofibril</location>
        <location evidence="33">Sarcomere</location>
        <location evidence="33">H zone</location>
    </subcellularLocation>
    <subcellularLocation>
        <location evidence="2">Cytoplasm</location>
        <location evidence="2">Myofibril</location>
        <location evidence="2">Sarcomere</location>
        <location evidence="2">Z line</location>
    </subcellularLocation>
    <subcellularLocation>
        <location evidence="4">Endoplasmic reticulum membrane</location>
        <topology evidence="4">Single-pass membrane protein</topology>
    </subcellularLocation>
    <subcellularLocation>
        <location evidence="3">Nucleus envelope</location>
    </subcellularLocation>
</comment>
<dbReference type="Pfam" id="PF00307">
    <property type="entry name" value="CH"/>
    <property type="match status" value="2"/>
</dbReference>
<evidence type="ECO:0000256" key="13">
    <source>
        <dbReference type="ARBA" id="ARBA00022692"/>
    </source>
</evidence>
<evidence type="ECO:0000256" key="38">
    <source>
        <dbReference type="PROSITE-ProRule" id="PRU00192"/>
    </source>
</evidence>
<feature type="region of interest" description="Disordered" evidence="40">
    <location>
        <begin position="3372"/>
        <end position="3411"/>
    </location>
</feature>
<comment type="function">
    <text evidence="30">Cytoskeletal linker protein. Acts as an integrator of intermediate filaments, actin and microtubule cytoskeleton networks. Required for anchoring either intermediate filaments to the actin cytoskeleton in neural and muscle cells or keratin-containing intermediate filaments to hemidesmosomes in epithelial cells. The proteins may self-aggregate to form filaments or a two-dimensional mesh. Regulates the organization and stability of the microtubule network of sensory neurons to allow axonal transport. Mediates docking of the dynein/dynactin motor complex to vesicle cargos for retrograde axonal transport through its interaction with TMEM108 and DCTN1.</text>
</comment>
<feature type="compositionally biased region" description="Basic and acidic residues" evidence="40">
    <location>
        <begin position="3392"/>
        <end position="3406"/>
    </location>
</feature>
<keyword evidence="29" id="KW-0449">Lipoprotein</keyword>
<dbReference type="Gene3D" id="3.90.1290.10">
    <property type="entry name" value="Plakin repeat"/>
    <property type="match status" value="3"/>
</dbReference>
<evidence type="ECO:0000256" key="19">
    <source>
        <dbReference type="ARBA" id="ARBA00022837"/>
    </source>
</evidence>
<evidence type="ECO:0000256" key="26">
    <source>
        <dbReference type="ARBA" id="ARBA00023212"/>
    </source>
</evidence>
<evidence type="ECO:0000256" key="4">
    <source>
        <dbReference type="ARBA" id="ARBA00004389"/>
    </source>
</evidence>
<feature type="region of interest" description="Disordered" evidence="40">
    <location>
        <begin position="3435"/>
        <end position="3470"/>
    </location>
</feature>
<dbReference type="Pfam" id="PF02187">
    <property type="entry name" value="GAS2"/>
    <property type="match status" value="1"/>
</dbReference>
<dbReference type="Gene3D" id="2.30.30.40">
    <property type="entry name" value="SH3 Domains"/>
    <property type="match status" value="1"/>
</dbReference>
<comment type="function">
    <text evidence="31">Plays a structural role in the assembly of hemidesmosomes of epithelial cells; anchors keratin-containing intermediate filaments to the inner plaque of hemidesmosomes. Required for the regulation of keratinocyte polarity and motility; mediates integrin ITGB4 regulation of RAC1 activity.</text>
</comment>
<dbReference type="InterPro" id="IPR001715">
    <property type="entry name" value="CH_dom"/>
</dbReference>
<feature type="region of interest" description="Disordered" evidence="40">
    <location>
        <begin position="2557"/>
        <end position="2577"/>
    </location>
</feature>
<dbReference type="GO" id="GO:0003779">
    <property type="term" value="F:actin binding"/>
    <property type="evidence" value="ECO:0007669"/>
    <property type="project" value="UniProtKB-KW"/>
</dbReference>
<dbReference type="PANTHER" id="PTHR23169">
    <property type="entry name" value="ENVOPLAKIN"/>
    <property type="match status" value="1"/>
</dbReference>
<feature type="region of interest" description="Disordered" evidence="40">
    <location>
        <begin position="7744"/>
        <end position="7829"/>
    </location>
</feature>
<feature type="region of interest" description="Disordered" evidence="40">
    <location>
        <begin position="2693"/>
        <end position="2719"/>
    </location>
</feature>
<evidence type="ECO:0000256" key="17">
    <source>
        <dbReference type="ARBA" id="ARBA00022754"/>
    </source>
</evidence>
<evidence type="ECO:0000256" key="20">
    <source>
        <dbReference type="ARBA" id="ARBA00022843"/>
    </source>
</evidence>
<dbReference type="Pfam" id="PF21097">
    <property type="entry name" value="SR_plectin_7"/>
    <property type="match status" value="1"/>
</dbReference>
<dbReference type="GO" id="GO:0030018">
    <property type="term" value="C:Z disc"/>
    <property type="evidence" value="ECO:0007669"/>
    <property type="project" value="UniProtKB-SubCell"/>
</dbReference>
<feature type="compositionally biased region" description="Polar residues" evidence="40">
    <location>
        <begin position="7776"/>
        <end position="7801"/>
    </location>
</feature>
<evidence type="ECO:0000256" key="2">
    <source>
        <dbReference type="ARBA" id="ARBA00004216"/>
    </source>
</evidence>
<feature type="compositionally biased region" description="Polar residues" evidence="40">
    <location>
        <begin position="7680"/>
        <end position="7708"/>
    </location>
</feature>
<sequence length="7829" mass="880258">VYISRPVRKHVNDLYEDLRDGHNLISLLEVLSGDTLPREKGRMRFHRLQNVQIALDYLKRRQVKLVNIRNDDITDGNPKLTLGLIWTIILHFQISDIHVTGESEDMTAKERLLLWSQQMTEGYVGVRCDNFTTSWRDGRLFNALIHKYRPDLVDLSKVSAQSIRSNLEQAFGVAEQLGVARLLDPEDVDVSTPDEKSVITYVSTLYDVFPKVPEGVEGINANDVDVKWVEYQNMINYLSQWIKHNVSVMCDRNFPSNPVELKALYSQYLHFKESEIPPKENEKTKIKHLYKMLEVWIEFGRIQLPQGYHPNDVEKEWGKLIVAMLEREKSLRPEVDRLEMLQQIANRVQRDCVAGEDKLALARTSLQSDAKRLESGIQFQNEAEIAGYLLECENLLRQQVVDIQILLDGNFYLADQLVQRVSKLRDNLLALRTECSSVYSKGRTLTTEQTKIMISGITQSLNSGFSQNISAGLSPALTPALTPGALVTQGSTLSTSLSPALTPGMTPTLTPGLTPGLQPALVGGGEMETGVLQHLKQMHIRKPMLKSSLVDPNLSEEEVNLKFVQDLLNWVEDMQLQLDRGEWGSDLPSVESHSENHRNVHKAIEDFQMSLKEAKISEIQMTPPLKQSYSEKLGNLENQYARLLNCSRERQKHLDSLHDFVSHATQELIWLNEKEEEEVAFDWSERNSNISRKKDYHADLMRELDKKEGVIKSVQDQADILLQQNHPARLTIEAYKAAMQTQWSWVLQLCYCVEQHLKENAVYFDFFNDAKESMDYLKSLQDSISRKYGCDRTSGLHRLEDLIQESMDEKEQLLQYRSTVAGLVGRAKSVGQLKPRNPESPVRTSIPVKAICDYRQIEITIYKDDECVLANNSHRAKWKVISPSGNEAMVPSVCFSVPPPNKEAVDMASRIEQLYQNVLALWHRSHINMKSVVSWHYLMMDIHTVRKSTVASIKTMLPGEHQQVLSSLQSHFEEFLEDSEESEVFTVADCAQLEREVLASKEYYEELLKSAEREEHEESVYNLFISEVRNFRMRVEAHEEQLIRQIRTPLDRDDLQASMQRITEQERKKAELDRLKEDLEVLKEKCEVFLRQAANSPSVPTLSSELSVLTQSMAQVYSMCSIYLEKLKAVSLVVKHSQSAEALVKLYEAKLCEEDAVNADVKSIDSVMSTLKQWRSEIDDRREVFHDLEDELQKARLISDRMFKTHNERDFDLDWHKEKAEQLGERWRNVHSQIENRLRDLEGISKSLKYYKDTYSSLDVWSKEMEASQRKAQENQPEDSKALAELLNQQKVLVAEIERKQSKIDECQKYSEQYSAGVKDYELQLMTYRAMVDSQHKSPVKRRRMQCSSDAIQQEFMDLRTRYTALVTLMTQYVKFASETLKRAEEDEKSVEDEKKVHSNKVNKLLNWMSSTQTNQNKDGQALTDDKADTENSNKHQIPMEERQSKKEEIAEALQSTQLMLTKHSDKMTEEEKHEMKEQLKSLHQAYSELSQQTEDQTPTAQLITSELILPEFRMCLDLEDALKHNLVDKPTYEQLHDLNEANKCLQMPPYASEPLPVVAAVNDMVISEHLAIKIIEIQLATGGLRLTYTGDCLSLQRAFQFGLIPHALYIQILQRQNTWKDLIDPNSAEKVSLIQLMQRSIVHEETGLRLLPVKSRKDGTISLTSGREVSILRAMHEGLIDQALSKGVTVDEAVQCDLMSSRSALLVLEKQRCFMGLLWPHSGEILTVSTSLQHEIITDKLASELLCHRHKIAALYIPENSEVIDIDSAAQDGLIDTYTKDLLKTLKIPDTFPSVEDFNDRFSTWLVMREIQLAGFQRSKNEMEIDQSCINAPSFSESNQLFISYLMMNSYMDPKSGQRLLIFDRQLNKMAKVLLEMSGAEDMETDDSSRLDENITENVREFQLAHTDDLQITQTEKSCVRIPNKNDTEVSEGAVGGKEVCLISSKTIGTGNGHSDISDSTDIFGSSVSAAVGTTLSDEFPKHHTFGAVNTVTPHSSGMQISHSDLQESSLDVYFPQDVHEFHNTHTSHLEYLHIDKPPKEISLENTDEKTVRSDWFTSVSGEKLNTPSDNSSHRSSVTHITPNPSAPEGATLLESFFQDHTGDVTTLDQPSIGISDSTLYMLDSSLEEDISHDKNDLHSAHTSDSEMVHMNTPLARTPELICIENADGNEDSVLSLTSRSARLTSDSGEMLNTLSDNSSSHKALDTHVITHQSDPERTTSPEPFYQDHTDDVTASVQPPIGISISHLDLNDSSLDEDILQDVHELHSAHSSHLEVMLISHIDNHLESIPEESGLEISIEGSDRNEDPVKALTVGFDKLVSGSGEMFNASIINSSYKALGTDTQSSQSTTEDTMFSDEYSKFYTNGAASTLTSQSDLHESSLDDDIPQDENGFHLKPTSESDINSIDKKSARTLEENDLEISIKGAEENEEGITSQMDPEEMKNLKDFLQYQTNSTSNSAQISERMKVSYENGTNVSSLDENIPQNVKEFHKTQASDLGDLHIHESLAGIPEESSLEISKEGADKKEDCGKPLTTGSDSMTSAWSRENLYTSSHNCHAPEETTLSDASSKQHTTSPIEMHDHEFYIAYSGSLEVMHMAESLPVIPEESGLDSSVEGSDGKEDCNNCLMISGCENLTSGSSENIYHSSHNCSSSKLKPEDCAPEESTQFDSSSKQNTNDAVNTLNQSPIEMQISQSDSSHDSSLDKSNADDDDEFTTEDTTFSDEFSKFYTTGAATTLVSQSDLHESSLISGCENLTSSSSENIYHSSHNCCSSKLKPDNCTPEDSAQLDTSSKRNTNDAVKPPIEMQISQSDSSHDSSLDKNNADDDEEFHVVHSGDLEIMHIAEPLPVIPEESGLGTSVECSDSDGHRDCVHLTSGPGNLILCSVEMLSSSSDKGLTTNIKTDQKAPEENTNSEASITLAPPSACIQTSPTFDSETTIETTLKEGPTDSSVLLMEVDKNGKTTSEHPQSEGVWDDKLERAYAIHLLRAQVEEGGVLDVTSGKRYDLNAAVDKGLIDPETVLEVLALQLQQKDVIGNEAVTVSVLKQALAQGYVSSKVAKQIMEQQNLEGDSAFERTLITEDTVFDSSIVLDSEAVQKAITDSEGISTSSVSGPGLGILEEEVAEKFVQQESLEIVATHAVDLTDQRFSQESQRAENAVEPPAQPTNTTQMTSSLDSSHSLKIVSHTPSNVIPGTENLLVHKKISQDPKSSGLEAAPETKLEQDRGSTENEIEKNGMSYSVATDALPEVSLAKVENMAHCEKAVNQMVSPVPSDSGVSCSSQSDVCTDERKLDTLLSLVQLQEKTEGALTTDGSSLQSEVEDVSFNTVKDCKPFSSPTYVTLPVTPEHRAPESQADLHQEWNILSQPMDSFEASQSSMDQKGSDQCTTTENSRKEEPERPEDDYKSSYVGPCIGQFTMDDFDTNNQDVCDETLSFIDPSQAGPRDGTKTRTPSSKEVPDVSLGNAKNGDASNTQQLFEEVGLPNSSYSQAEVNAETTAIASRLTNSVSNENVDSALAPVYHVGEQPSESAGLQPVNMLPNPLNKALLNAPVTPDPDSVKQPHSSQDLCANTWDLREIPPAINPNSDVNTFSEVPETEKGEDNINEIQRTDQAINSSGKVIQDISLSLHESSVPQGFPESTGPDLLRHVQQHERTNTESCLPTESSPSQDQTPPSHTELTQAQLLEVIQGISSCKDPEMLKDILGNLSCLLESTSQGDECSPIESTETEAIPATTVDCKDVFPQLPSETGASATVEVEEAKVRPRVSHISVQIYEWTKHYLECTGKLQDHYDALEDIRNDLLTEGPFTTDIEALHYFLFLFCLIQDLEKNLSGTRQHLEDTAFDVQNFVSEHAQFLNPSQNRQLLKSLSSTQRAFKELMDRVFTQRHTLDLHLEIREDESRQQKQKEFVAKLQEMCDDLTQTENRLIGHQQQAGSAKSVGDLQQYQQEHQALQKDIQGNASALNEVISCTKKFLDENRSKLTPEQIAAIEQKLEEAKSKANMLNQIAEESRKDLEKVVTTAIKQETEKVAAVEQLEESKNKIEGLLHWISNIETEKEMGGSQKDSVAKQNGNIETPAKRVMGPEDDPNGNELSSTDVSPEWSGEGEDSKDLDLDQQLEKVKARHQSILSQQQDLIIATQSAQALLDKQAEVLSPSEKEKLQRDIQELRGRYEASLTQAEQQMKQVQNVQEELRKFQSDCVEFEGWLQQAQEQMEELGAPAGQLEVLQENLQRQKSFYEDVISHKGDLRFITISGQKVLDVACSRKDSGEKEALPGVDTSGTCAAVKEKLDSATARYKDLHSQCNQLGTNLKDVVDKYKKYEDAAGGLLTWLNQSEEEARRQQSEPIAADPQTLQRQLEETKALQGQTTGRQAAMETLRKTADSLVTAEGDLLSNQDEIQEAVEDMLERYDNLSKSVSDRNEKLQMTLTRSLSVQDGLDEMMTWMDKVEESLGKEAQVPLDSAAIADALSKEVLEQDISSRQSSISAIQAKVKKFADTAEPAAAALLQTKMEGLTQRLSDACEKHKQKVEQMEQLKEKVEQFEKTSEKVQQFVLKRSQALSETDGPGRNVNELSALVQDMSAEMAEHAKDMETLQTLSKELSGTGLEGSKALIQGKMANLSNTFTAFKDTIKEKEEEVSSCQDQLGEFKAAAGVLMKWLEETKDQVPAVQPNCSEQGLGKDLQKVNSLLEEWTAKAPAVEDINSKGSALCSLISVLTSPAKMHHKSVTNGSGPGGHAFLTNKELVLVQQNMLCVSEGHRNLGELLKARSSQLNSLLLKVRGAHNEAESMLQWLEDMKKTAESWSSEPTAKDSVKTQMEQQKAYEERMKQKQQHYQQLREKVLHLIEENPDSPEAAKWKHMLDQIDAGWKEVMGSVENRKQHLEESSRTLELFQTTQLQLSQWLQEKELMMSVLGPLSMDPNMLNTQKQQVQILLKEFEGRKPQYEQLNEAAVAITSASGKQDPAAEKVMEQLSVINKQWQALTGQLSQRDALIEQAVEKTTQFQELLRSLGESSAALESQLNDQQALRTQPDAVKKQLENTNAILTQLGEEKKKLKEAESLCSELLQLVTEEYLRANLTKQLESVSKPFKLLEEKAGKRIRLLNSAFVSSQQFHQTSKDFQDWLDQKLQEQAEPQSISAEAETLRQNLKEHSLVQRALSEHEEPYNTIVKEGETLLQSTEGAEKVALQGQLSALRSQWEEVKRGAAEHAEKLNTAMERVQKYKEHAENLSSWLQECEARSNTVKFSVDPVEVESSLSQVKAIQKDVDKRRGQMELLSTAADSLLEVATKDVDAVKEEKTIIGKNVDKLAEDLQHKKESLEKLSQRLKEFSDTHKELKGKLEGTQKQLETNSGLGGQAFSNKNLTNMKAQQTNLEGVHNQIENLKSIAQGLVVEVPDAEGVTDLLLQVDSLETEHSSISKAVEETCSTLENKLQGIGQFQNTIREMFTNFTDLDDELDSMNPVGRDLETLRDQQGAIQNFIAQLQDLMNNTASAKETCKKMLETETSPDLLGLKRDLEALSKQSGKLMDRANGRKEQVQDILKHLEEFYTKLQTFSQTMGTAEEQEESQGPVGMETDVINQQLETFKVFQKEAIESLQTQLQELNWLGQGLIQNAPKGTSTKSLEHDLEEVNTRWNTLNKKVAERSAQLHEALLHCGRFQDALESLLSWLTDTEELVASQKPPSAEFKVVKAQIQEQRLLQRLLDDRRPTVELIKKEGVKVTELADSVDKEKIGREIECLGQRWDNLLKKAENRRKQLESILVVAQQFHETLEPLVEWLTATEKCLASSEPIGTQTSKLEEQISQHKALEEEIIDHGKSLYQAMSLGQALRTVSCVDDKELIQAKLDSTQSGYIELQERCRRKAELLQQALANARLFGEDEVALMNWLDEVHSRLRDVSVQDYTPAVLDKQHADQLALHEDIELRKQNVDQAMQNGLELLKQTTGDEVVVIQGKLDGIKTRYAEISTMSSSVLATLNKALSLATKTQHTHEELSSWLEKVESELAVFGAQEPVGEQLTQVQDRQKALMTEVQGRRPVLDTLNEVSSALLELVPWRAREGLDKLVTEDNERYRSASDAIAQHVDHTGAAILKSLQFEQAADTELAWLTEAERKLSSLGDIKLEPEQTTAQLQEQKSFSMDIMRHKDAVDDIVKTGDAIMSSKDKAEKQALKAKVQSLLEKYSAVSQLNSERCLQLERTHSLACQFWETYEELWPWLQETQANFTQLPHLAIEYEALRQQQEELRQLRELIAEHKPHIDKMNKTGPQLVELSPVQGEPIRDKYQATDKLYAQLKADVKHRAAALDEAISKSTQFHDKIDPMLESLERIVERLRQPPSISVEVEKIREQISENKAVNMDLEKLQPAYETLKQRGEELITRSEGADKDLSAKAVQDKLDQMVFLWNDIQALLEEREAKLLDVMDLAEKFWCDHCALIVTIKDTQDLLRELEEPGVDPSVVKQQQESVESYREEIDGLQEELNVVQNLGTELMTACGEPDKPVIKKSLDEVNVAWETLNKTWKERVERLEEAMQAAVQFQDGLQGMFDWVDIMESKLDSMSPVGTDLETVKQQIKELKEFKGEAYQLQIEMERLNHQAGLLLKKVLEEGDRVAIQEPINELKMLWDGLDEKLINRQHKLEGALLALGQFQHALDELLAWLTHTEDLLNEQKKTSGDPKAIEIELAKHHVLQNDVLAHKSTVEAVNKAGSDLMESSAGEEACGLQSKLENLNLRWRGILEKTEQRRQLLDSALLQAQGFHGEIEDMQQWLKDTERQLLASKAVGGLPDTAREQLNAHLELCGTVEVKEELYQNLLHRGQQLIALTPEGQDSTTEQDLRNLKDKWECVQTKVAERKVKLEEAFAMATDFHNSLQDFINWLTQAEQTLTMSADLILSAHTVAEPKPADQLQQQPHIIYLLKSSTSVYALLFSVLSLDPLMVVLILNSSAWTITKTLLNERFSPPTISLQFHESWTKLMEWLEESERALDSELEIANDPDKIKLQLAQHKEFQKALGGKHSVYDTTGRTGRALKDKTSLKDDNQKLDDMLCELRDKWDTVCGKSVERQNKLEEALLFSGQFTDALQALIDWLYKVEPQLAEDQPVHGDIDLVLNLIDSHKVFQKELGKRTGSVQALKRSARDLVENTHDDSSWVKVQMQELSTRWETVCALSVSKQTRLEQALCQAEEFHSTVHILLEWLAEAEQSLRFHGSLPDDEEALRSLIEQHKEFLKKLEEKRVALGKAISMGEAILAICHPDSITTVKHWNTIIKARFEEVTAWARQHDQRLSTALTELLATQELLESLLSWLQWAETTLTEKDKEPLPQEIEEVKALISEHQTFMEEMTRKQPDVDKVTKTHKRKATAEPLVQSQIPVLEKGRTCRKRSPTQNMYPATAQPQIETKNPRVNLLVSKWQQVWLLALDRRRKLNDALDRLEELKEFANFDFDVWRKRYMRWMNHKKSRVMDFFRRIDKDQDGKVTRQEFIEGILSSKFPTSRLEMSAVADIFDRDGDGYIDYYEFVAALHPNKDAYKPLTDADKIEDEVTRQVAKCKCPKRFQVEQIGANKYRFYLGNQFGDSQQLRLVRILRSTVMVRVGGGWMALDEFLVKNDPCRAKGRTNVELREKFILPEGTTQVMASFRYRGRRSRPSSRGASPNRSNSSHSCPAQHNPAAAFASKTPQHLTRNYDKPWLTNSKSATPLKSSDSFESQGSSNEGTPIQGSKLRLPGYLSGKGFQSGEEGTLINAAVLKARGQAIGSSKIPSRPGSKAGSRGSSRRGSDASDFDISDIQSVCSDMSETVTDSGRPTPRSASRQHGGKPSKIPTPQRRSTPTSKLAKTTKR</sequence>
<dbReference type="CDD" id="cd00176">
    <property type="entry name" value="SPEC"/>
    <property type="match status" value="16"/>
</dbReference>
<evidence type="ECO:0000256" key="14">
    <source>
        <dbReference type="ARBA" id="ARBA00022701"/>
    </source>
</evidence>
<dbReference type="GO" id="GO:0031673">
    <property type="term" value="C:H zone"/>
    <property type="evidence" value="ECO:0007669"/>
    <property type="project" value="UniProtKB-SubCell"/>
</dbReference>
<comment type="function">
    <text evidence="32">Required for bundling actin filaments around the nucleus.</text>
</comment>
<dbReference type="Gene3D" id="1.20.58.60">
    <property type="match status" value="29"/>
</dbReference>
<feature type="compositionally biased region" description="Low complexity" evidence="40">
    <location>
        <begin position="7750"/>
        <end position="7761"/>
    </location>
</feature>
<feature type="compositionally biased region" description="Polar residues" evidence="40">
    <location>
        <begin position="3583"/>
        <end position="3592"/>
    </location>
</feature>
<dbReference type="Pfam" id="PF21019">
    <property type="entry name" value="Spectrin_3"/>
    <property type="match status" value="1"/>
</dbReference>
<feature type="compositionally biased region" description="Low complexity" evidence="40">
    <location>
        <begin position="7638"/>
        <end position="7650"/>
    </location>
</feature>
<dbReference type="FunFam" id="1.20.58.60:FF:000008">
    <property type="entry name" value="microtubule-actin cross-linking factor 1"/>
    <property type="match status" value="2"/>
</dbReference>
<evidence type="ECO:0000256" key="35">
    <source>
        <dbReference type="ARBA" id="ARBA00075126"/>
    </source>
</evidence>
<dbReference type="FunFam" id="1.20.58.60:FF:000001">
    <property type="entry name" value="Microtubule-actin cross-linking factor 1"/>
    <property type="match status" value="4"/>
</dbReference>
<feature type="compositionally biased region" description="Basic and acidic residues" evidence="40">
    <location>
        <begin position="2698"/>
        <end position="2709"/>
    </location>
</feature>
<dbReference type="PROSITE" id="PS50222">
    <property type="entry name" value="EF_HAND_2"/>
    <property type="match status" value="2"/>
</dbReference>
<feature type="coiled-coil region" evidence="39">
    <location>
        <begin position="4157"/>
        <end position="4198"/>
    </location>
</feature>
<dbReference type="InterPro" id="IPR003108">
    <property type="entry name" value="GAR_dom"/>
</dbReference>
<evidence type="ECO:0000259" key="42">
    <source>
        <dbReference type="PROSITE" id="PS50021"/>
    </source>
</evidence>
<evidence type="ECO:0000256" key="28">
    <source>
        <dbReference type="ARBA" id="ARBA00023273"/>
    </source>
</evidence>
<evidence type="ECO:0000313" key="45">
    <source>
        <dbReference type="Ensembl" id="ENSAMXP00005035037.1"/>
    </source>
</evidence>
<dbReference type="InterPro" id="IPR036534">
    <property type="entry name" value="GAR_dom_sf"/>
</dbReference>
<dbReference type="InterPro" id="IPR041573">
    <property type="entry name" value="Desmoplakin_Spectrin-like"/>
</dbReference>
<keyword evidence="26" id="KW-0206">Cytoskeleton</keyword>
<keyword evidence="9" id="KW-1003">Cell membrane</keyword>
<dbReference type="GO" id="GO:0030424">
    <property type="term" value="C:axon"/>
    <property type="evidence" value="ECO:0007669"/>
    <property type="project" value="UniProtKB-SubCell"/>
</dbReference>
<evidence type="ECO:0000256" key="12">
    <source>
        <dbReference type="ARBA" id="ARBA00022553"/>
    </source>
</evidence>
<dbReference type="FunFam" id="1.10.418.10:FF:000140">
    <property type="entry name" value="Dystonin"/>
    <property type="match status" value="1"/>
</dbReference>
<feature type="region of interest" description="Disordered" evidence="40">
    <location>
        <begin position="2062"/>
        <end position="2086"/>
    </location>
</feature>
<dbReference type="Pfam" id="PF00681">
    <property type="entry name" value="Plectin"/>
    <property type="match status" value="1"/>
</dbReference>
<feature type="compositionally biased region" description="Polar residues" evidence="40">
    <location>
        <begin position="2563"/>
        <end position="2577"/>
    </location>
</feature>
<evidence type="ECO:0000256" key="3">
    <source>
        <dbReference type="ARBA" id="ARBA00004259"/>
    </source>
</evidence>
<dbReference type="InterPro" id="IPR011992">
    <property type="entry name" value="EF-hand-dom_pair"/>
</dbReference>
<dbReference type="Gene3D" id="1.20.58.1060">
    <property type="match status" value="1"/>
</dbReference>
<feature type="compositionally biased region" description="Basic and acidic residues" evidence="40">
    <location>
        <begin position="1424"/>
        <end position="1446"/>
    </location>
</feature>
<dbReference type="Gene3D" id="1.10.418.10">
    <property type="entry name" value="Calponin-like domain"/>
    <property type="match status" value="2"/>
</dbReference>
<dbReference type="SMART" id="SM00033">
    <property type="entry name" value="CH"/>
    <property type="match status" value="2"/>
</dbReference>
<dbReference type="FunFam" id="1.20.58.60:FF:000052">
    <property type="entry name" value="dystonin isoform X2"/>
    <property type="match status" value="1"/>
</dbReference>
<dbReference type="GO" id="GO:0005874">
    <property type="term" value="C:microtubule"/>
    <property type="evidence" value="ECO:0007669"/>
    <property type="project" value="UniProtKB-KW"/>
</dbReference>
<feature type="region of interest" description="Disordered" evidence="40">
    <location>
        <begin position="2647"/>
        <end position="2680"/>
    </location>
</feature>
<dbReference type="GO" id="GO:0000226">
    <property type="term" value="P:microtubule cytoskeleton organization"/>
    <property type="evidence" value="ECO:0007669"/>
    <property type="project" value="UniProtKB-ARBA"/>
</dbReference>
<name>A0A8B9KDD1_ASTMX</name>
<dbReference type="SMART" id="SM00150">
    <property type="entry name" value="SPEC"/>
    <property type="match status" value="32"/>
</dbReference>
<feature type="compositionally biased region" description="Basic and acidic residues" evidence="40">
    <location>
        <begin position="2814"/>
        <end position="2825"/>
    </location>
</feature>
<dbReference type="GO" id="GO:0045104">
    <property type="term" value="P:intermediate filament cytoskeleton organization"/>
    <property type="evidence" value="ECO:0007669"/>
    <property type="project" value="InterPro"/>
</dbReference>
<evidence type="ECO:0000256" key="23">
    <source>
        <dbReference type="ARBA" id="ARBA00023139"/>
    </source>
</evidence>
<dbReference type="InterPro" id="IPR043197">
    <property type="entry name" value="Plakin"/>
</dbReference>
<feature type="compositionally biased region" description="Basic and acidic residues" evidence="40">
    <location>
        <begin position="2392"/>
        <end position="2405"/>
    </location>
</feature>
<feature type="region of interest" description="Disordered" evidence="40">
    <location>
        <begin position="2375"/>
        <end position="2405"/>
    </location>
</feature>
<dbReference type="FunFam" id="1.20.58.60:FF:000027">
    <property type="entry name" value="Microtubule-actin cross-linking factor 1"/>
    <property type="match status" value="1"/>
</dbReference>
<feature type="compositionally biased region" description="Polar residues" evidence="40">
    <location>
        <begin position="4062"/>
        <end position="4073"/>
    </location>
</feature>
<evidence type="ECO:0000256" key="1">
    <source>
        <dbReference type="ARBA" id="ARBA00004193"/>
    </source>
</evidence>
<dbReference type="SMART" id="SM00243">
    <property type="entry name" value="GAS2"/>
    <property type="match status" value="1"/>
</dbReference>
<keyword evidence="27" id="KW-0539">Nucleus</keyword>
<dbReference type="GO" id="GO:0005938">
    <property type="term" value="C:cell cortex"/>
    <property type="evidence" value="ECO:0007669"/>
    <property type="project" value="UniProtKB-SubCell"/>
</dbReference>
<protein>
    <recommendedName>
        <fullName evidence="34">Dystonin</fullName>
    </recommendedName>
    <alternativeName>
        <fullName evidence="36">Bullous pemphigoid antigen 1</fullName>
    </alternativeName>
    <alternativeName>
        <fullName evidence="35">Dystonia musculorum protein</fullName>
    </alternativeName>
    <alternativeName>
        <fullName evidence="37">Hemidesmosomal plaque protein</fullName>
    </alternativeName>
</protein>
<keyword evidence="21" id="KW-0130">Cell adhesion</keyword>
<dbReference type="Ensembl" id="ENSAMXT00005038222.1">
    <property type="protein sequence ID" value="ENSAMXP00005035037.1"/>
    <property type="gene ID" value="ENSAMXG00005010998.1"/>
</dbReference>
<keyword evidence="10" id="KW-0963">Cytoplasm</keyword>
<evidence type="ECO:0000256" key="11">
    <source>
        <dbReference type="ARBA" id="ARBA00022499"/>
    </source>
</evidence>
<dbReference type="InterPro" id="IPR035915">
    <property type="entry name" value="Plakin_repeat_sf"/>
</dbReference>
<dbReference type="FunFam" id="1.10.238.10:FF:000013">
    <property type="entry name" value="Microtubule-actin cross-linking factor 1"/>
    <property type="match status" value="1"/>
</dbReference>
<feature type="coiled-coil region" evidence="39">
    <location>
        <begin position="5304"/>
        <end position="5385"/>
    </location>
</feature>
<feature type="region of interest" description="Disordered" evidence="40">
    <location>
        <begin position="3206"/>
        <end position="3236"/>
    </location>
</feature>
<feature type="region of interest" description="Disordered" evidence="40">
    <location>
        <begin position="1413"/>
        <end position="1446"/>
    </location>
</feature>
<dbReference type="FunFam" id="1.10.418.10:FF:000002">
    <property type="entry name" value="Microtubule-actin cross-linking factor 1"/>
    <property type="match status" value="1"/>
</dbReference>
<evidence type="ECO:0000259" key="41">
    <source>
        <dbReference type="PROSITE" id="PS50002"/>
    </source>
</evidence>
<evidence type="ECO:0000256" key="39">
    <source>
        <dbReference type="SAM" id="Coils"/>
    </source>
</evidence>
<dbReference type="InterPro" id="IPR001452">
    <property type="entry name" value="SH3_domain"/>
</dbReference>
<accession>A0A8B9KDD1</accession>
<feature type="region of interest" description="Disordered" evidence="40">
    <location>
        <begin position="3149"/>
        <end position="3181"/>
    </location>
</feature>
<evidence type="ECO:0000256" key="40">
    <source>
        <dbReference type="SAM" id="MobiDB-lite"/>
    </source>
</evidence>
<evidence type="ECO:0000256" key="10">
    <source>
        <dbReference type="ARBA" id="ARBA00022490"/>
    </source>
</evidence>
<feature type="region of interest" description="Disordered" evidence="40">
    <location>
        <begin position="7626"/>
        <end position="7713"/>
    </location>
</feature>
<dbReference type="GO" id="GO:0042803">
    <property type="term" value="F:protein homodimerization activity"/>
    <property type="evidence" value="ECO:0007669"/>
    <property type="project" value="UniProtKB-ARBA"/>
</dbReference>
<feature type="region of interest" description="Disordered" evidence="40">
    <location>
        <begin position="3580"/>
        <end position="3603"/>
    </location>
</feature>
<feature type="domain" description="Calponin-homology (CH)" evidence="42">
    <location>
        <begin position="1"/>
        <end position="93"/>
    </location>
</feature>
<evidence type="ECO:0000256" key="27">
    <source>
        <dbReference type="ARBA" id="ARBA00023242"/>
    </source>
</evidence>
<dbReference type="Pfam" id="PF13499">
    <property type="entry name" value="EF-hand_7"/>
    <property type="match status" value="1"/>
</dbReference>
<dbReference type="InterPro" id="IPR002048">
    <property type="entry name" value="EF_hand_dom"/>
</dbReference>
<feature type="coiled-coil region" evidence="39">
    <location>
        <begin position="4812"/>
        <end position="4846"/>
    </location>
</feature>
<dbReference type="SUPFAM" id="SSF47473">
    <property type="entry name" value="EF-hand"/>
    <property type="match status" value="1"/>
</dbReference>
<feature type="domain" description="GAR" evidence="44">
    <location>
        <begin position="7524"/>
        <end position="7602"/>
    </location>
</feature>
<dbReference type="InterPro" id="IPR018159">
    <property type="entry name" value="Spectrin/alpha-actinin"/>
</dbReference>
<feature type="compositionally biased region" description="Basic and acidic residues" evidence="40">
    <location>
        <begin position="3218"/>
        <end position="3235"/>
    </location>
</feature>
<dbReference type="GO" id="GO:0005789">
    <property type="term" value="C:endoplasmic reticulum membrane"/>
    <property type="evidence" value="ECO:0007669"/>
    <property type="project" value="UniProtKB-SubCell"/>
</dbReference>
<dbReference type="CDD" id="cd00051">
    <property type="entry name" value="EFh"/>
    <property type="match status" value="1"/>
</dbReference>
<dbReference type="PROSITE" id="PS51460">
    <property type="entry name" value="GAR"/>
    <property type="match status" value="1"/>
</dbReference>
<dbReference type="GO" id="GO:0008017">
    <property type="term" value="F:microtubule binding"/>
    <property type="evidence" value="ECO:0007669"/>
    <property type="project" value="InterPro"/>
</dbReference>
<dbReference type="InterPro" id="IPR001101">
    <property type="entry name" value="Plectin_repeat"/>
</dbReference>
<dbReference type="InterPro" id="IPR002017">
    <property type="entry name" value="Spectrin_repeat"/>
</dbReference>
<dbReference type="FunFam" id="3.30.920.20:FF:000001">
    <property type="entry name" value="Microtubule-actin cross-linking factor 1"/>
    <property type="match status" value="1"/>
</dbReference>
<keyword evidence="20" id="KW-0832">Ubl conjugation</keyword>
<dbReference type="GO" id="GO:0005886">
    <property type="term" value="C:plasma membrane"/>
    <property type="evidence" value="ECO:0007669"/>
    <property type="project" value="UniProtKB-SubCell"/>
</dbReference>
<feature type="coiled-coil region" evidence="39">
    <location>
        <begin position="4514"/>
        <end position="4650"/>
    </location>
</feature>
<keyword evidence="28" id="KW-0966">Cell projection</keyword>
<feature type="compositionally biased region" description="Polar residues" evidence="40">
    <location>
        <begin position="2062"/>
        <end position="2085"/>
    </location>
</feature>
<feature type="coiled-coil region" evidence="39">
    <location>
        <begin position="5037"/>
        <end position="5067"/>
    </location>
</feature>
<feature type="domain" description="EF-hand" evidence="43">
    <location>
        <begin position="7484"/>
        <end position="7519"/>
    </location>
</feature>
<proteinExistence type="predicted"/>
<dbReference type="SUPFAM" id="SSF75399">
    <property type="entry name" value="Plakin repeat"/>
    <property type="match status" value="3"/>
</dbReference>
<dbReference type="GO" id="GO:0005925">
    <property type="term" value="C:focal adhesion"/>
    <property type="evidence" value="ECO:0007669"/>
    <property type="project" value="TreeGrafter"/>
</dbReference>
<feature type="coiled-coil region" evidence="39">
    <location>
        <begin position="1374"/>
        <end position="1401"/>
    </location>
</feature>
<keyword evidence="11" id="KW-1017">Isopeptide bond</keyword>
<feature type="coiled-coil region" evidence="39">
    <location>
        <begin position="1055"/>
        <end position="1092"/>
    </location>
</feature>
<keyword evidence="24" id="KW-0514">Muscle protein</keyword>
<dbReference type="SMART" id="SM00250">
    <property type="entry name" value="PLEC"/>
    <property type="match status" value="7"/>
</dbReference>
<evidence type="ECO:0000256" key="37">
    <source>
        <dbReference type="ARBA" id="ARBA00077918"/>
    </source>
</evidence>
<dbReference type="GO" id="GO:0001725">
    <property type="term" value="C:stress fiber"/>
    <property type="evidence" value="ECO:0007669"/>
    <property type="project" value="UniProtKB-SubCell"/>
</dbReference>
<dbReference type="PANTHER" id="PTHR23169:SF24">
    <property type="entry name" value="DYSTONIN"/>
    <property type="match status" value="1"/>
</dbReference>
<evidence type="ECO:0000256" key="18">
    <source>
        <dbReference type="ARBA" id="ARBA00022824"/>
    </source>
</evidence>
<keyword evidence="16" id="KW-0677">Repeat</keyword>
<dbReference type="Pfam" id="PF21020">
    <property type="entry name" value="Spectrin_4"/>
    <property type="match status" value="1"/>
</dbReference>
<dbReference type="GO" id="GO:0042060">
    <property type="term" value="P:wound healing"/>
    <property type="evidence" value="ECO:0007669"/>
    <property type="project" value="TreeGrafter"/>
</dbReference>
<feature type="compositionally biased region" description="Polar residues" evidence="40">
    <location>
        <begin position="3657"/>
        <end position="3677"/>
    </location>
</feature>
<dbReference type="GO" id="GO:0005882">
    <property type="term" value="C:intermediate filament"/>
    <property type="evidence" value="ECO:0007669"/>
    <property type="project" value="UniProtKB-KW"/>
</dbReference>
<feature type="domain" description="SH3" evidence="41">
    <location>
        <begin position="843"/>
        <end position="900"/>
    </location>
</feature>
<feature type="coiled-coil region" evidence="39">
    <location>
        <begin position="5739"/>
        <end position="5766"/>
    </location>
</feature>
<dbReference type="GO" id="GO:0007155">
    <property type="term" value="P:cell adhesion"/>
    <property type="evidence" value="ECO:0007669"/>
    <property type="project" value="UniProtKB-KW"/>
</dbReference>
<keyword evidence="25" id="KW-0009">Actin-binding</keyword>
<dbReference type="FunFam" id="1.20.58.60:FF:000025">
    <property type="entry name" value="microtubule-actin cross-linking factor 1"/>
    <property type="match status" value="1"/>
</dbReference>
<dbReference type="PROSITE" id="PS00020">
    <property type="entry name" value="ACTININ_2"/>
    <property type="match status" value="1"/>
</dbReference>
<feature type="domain" description="EF-hand" evidence="43">
    <location>
        <begin position="7448"/>
        <end position="7483"/>
    </location>
</feature>
<dbReference type="Proteomes" id="UP000694621">
    <property type="component" value="Unplaced"/>
</dbReference>
<dbReference type="GO" id="GO:0030056">
    <property type="term" value="C:hemidesmosome"/>
    <property type="evidence" value="ECO:0007669"/>
    <property type="project" value="UniProtKB-ARBA"/>
</dbReference>
<feature type="region of interest" description="Disordered" evidence="40">
    <location>
        <begin position="2510"/>
        <end position="2543"/>
    </location>
</feature>
<evidence type="ECO:0000256" key="5">
    <source>
        <dbReference type="ARBA" id="ARBA00004489"/>
    </source>
</evidence>
<evidence type="ECO:0000259" key="44">
    <source>
        <dbReference type="PROSITE" id="PS51460"/>
    </source>
</evidence>
<keyword evidence="17" id="KW-0403">Intermediate filament</keyword>
<dbReference type="InterPro" id="IPR018247">
    <property type="entry name" value="EF_Hand_1_Ca_BS"/>
</dbReference>
<keyword evidence="18" id="KW-0256">Endoplasmic reticulum</keyword>
<keyword evidence="13" id="KW-0812">Transmembrane</keyword>
<feature type="coiled-coil region" evidence="39">
    <location>
        <begin position="5468"/>
        <end position="5495"/>
    </location>
</feature>
<dbReference type="SUPFAM" id="SSF46966">
    <property type="entry name" value="Spectrin repeat"/>
    <property type="match status" value="30"/>
</dbReference>
<evidence type="ECO:0000256" key="16">
    <source>
        <dbReference type="ARBA" id="ARBA00022737"/>
    </source>
</evidence>
<evidence type="ECO:0000256" key="29">
    <source>
        <dbReference type="ARBA" id="ARBA00023288"/>
    </source>
</evidence>
<dbReference type="PROSITE" id="PS50021">
    <property type="entry name" value="CH"/>
    <property type="match status" value="2"/>
</dbReference>
<evidence type="ECO:0000256" key="31">
    <source>
        <dbReference type="ARBA" id="ARBA00055817"/>
    </source>
</evidence>
<feature type="compositionally biased region" description="Polar residues" evidence="40">
    <location>
        <begin position="2665"/>
        <end position="2680"/>
    </location>
</feature>
<evidence type="ECO:0000256" key="22">
    <source>
        <dbReference type="ARBA" id="ARBA00023136"/>
    </source>
</evidence>
<dbReference type="Pfam" id="PF18373">
    <property type="entry name" value="Spectrin_2"/>
    <property type="match status" value="1"/>
</dbReference>
<evidence type="ECO:0000256" key="36">
    <source>
        <dbReference type="ARBA" id="ARBA00077378"/>
    </source>
</evidence>
<dbReference type="FunFam" id="1.20.58.60:FF:000031">
    <property type="entry name" value="Microtubule-actin cross-linking factor 1"/>
    <property type="match status" value="1"/>
</dbReference>
<keyword evidence="14" id="KW-0493">Microtubule</keyword>
<feature type="region of interest" description="Disordered" evidence="40">
    <location>
        <begin position="2779"/>
        <end position="2825"/>
    </location>
</feature>
<feature type="coiled-coil region" evidence="39">
    <location>
        <begin position="6454"/>
        <end position="6481"/>
    </location>
</feature>
<evidence type="ECO:0000256" key="32">
    <source>
        <dbReference type="ARBA" id="ARBA00057123"/>
    </source>
</evidence>
<feature type="coiled-coil region" evidence="39">
    <location>
        <begin position="3986"/>
        <end position="4013"/>
    </location>
</feature>
<dbReference type="Gene3D" id="1.10.238.10">
    <property type="entry name" value="EF-hand"/>
    <property type="match status" value="1"/>
</dbReference>
<reference evidence="45" key="1">
    <citation type="submission" date="2025-08" db="UniProtKB">
        <authorList>
            <consortium name="Ensembl"/>
        </authorList>
    </citation>
    <scope>IDENTIFICATION</scope>
</reference>
<dbReference type="FunFam" id="1.20.58.60:FF:000010">
    <property type="entry name" value="plectin isoform X2"/>
    <property type="match status" value="1"/>
</dbReference>
<dbReference type="SUPFAM" id="SSF143575">
    <property type="entry name" value="GAS2 domain-like"/>
    <property type="match status" value="1"/>
</dbReference>
<evidence type="ECO:0000313" key="46">
    <source>
        <dbReference type="Proteomes" id="UP000694621"/>
    </source>
</evidence>
<dbReference type="InterPro" id="IPR041615">
    <property type="entry name" value="Desmoplakin_SH3"/>
</dbReference>
<evidence type="ECO:0000256" key="33">
    <source>
        <dbReference type="ARBA" id="ARBA00060430"/>
    </source>
</evidence>
<evidence type="ECO:0000256" key="7">
    <source>
        <dbReference type="ARBA" id="ARBA00004544"/>
    </source>
</evidence>
<evidence type="ECO:0000256" key="21">
    <source>
        <dbReference type="ARBA" id="ARBA00022889"/>
    </source>
</evidence>
<keyword evidence="19" id="KW-0106">Calcium</keyword>
<evidence type="ECO:0000256" key="8">
    <source>
        <dbReference type="ARBA" id="ARBA00022443"/>
    </source>
</evidence>
<feature type="region of interest" description="Disordered" evidence="40">
    <location>
        <begin position="4056"/>
        <end position="4110"/>
    </location>
</feature>
<feature type="domain" description="Calponin-homology (CH)" evidence="42">
    <location>
        <begin position="106"/>
        <end position="210"/>
    </location>
</feature>
<keyword evidence="23" id="KW-0564">Palmitate</keyword>
<organism evidence="45 46">
    <name type="scientific">Astyanax mexicanus</name>
    <name type="common">Blind cave fish</name>
    <name type="synonym">Astyanax fasciatus mexicanus</name>
    <dbReference type="NCBI Taxonomy" id="7994"/>
    <lineage>
        <taxon>Eukaryota</taxon>
        <taxon>Metazoa</taxon>
        <taxon>Chordata</taxon>
        <taxon>Craniata</taxon>
        <taxon>Vertebrata</taxon>
        <taxon>Euteleostomi</taxon>
        <taxon>Actinopterygii</taxon>
        <taxon>Neopterygii</taxon>
        <taxon>Teleostei</taxon>
        <taxon>Ostariophysi</taxon>
        <taxon>Characiformes</taxon>
        <taxon>Characoidei</taxon>
        <taxon>Acestrorhamphidae</taxon>
        <taxon>Acestrorhamphinae</taxon>
        <taxon>Astyanax</taxon>
    </lineage>
</organism>
<dbReference type="InterPro" id="IPR001589">
    <property type="entry name" value="Actinin_actin-bd_CS"/>
</dbReference>
<dbReference type="GO" id="GO:0005635">
    <property type="term" value="C:nuclear envelope"/>
    <property type="evidence" value="ECO:0007669"/>
    <property type="project" value="UniProtKB-SubCell"/>
</dbReference>
<keyword evidence="39" id="KW-0175">Coiled coil</keyword>
<dbReference type="FunFam" id="1.20.58.60:FF:000016">
    <property type="entry name" value="Microtubule-actin cross-linking factor 1"/>
    <property type="match status" value="1"/>
</dbReference>
<dbReference type="FunFam" id="2.30.30.40:FF:000011">
    <property type="entry name" value="Microtubule-actin cross-linking factor 1"/>
    <property type="match status" value="1"/>
</dbReference>
<dbReference type="GO" id="GO:0005509">
    <property type="term" value="F:calcium ion binding"/>
    <property type="evidence" value="ECO:0007669"/>
    <property type="project" value="InterPro"/>
</dbReference>
<feature type="compositionally biased region" description="Polar residues" evidence="40">
    <location>
        <begin position="3166"/>
        <end position="3181"/>
    </location>
</feature>
<dbReference type="SMART" id="SM00054">
    <property type="entry name" value="EFh"/>
    <property type="match status" value="2"/>
</dbReference>
<feature type="compositionally biased region" description="Polar residues" evidence="40">
    <location>
        <begin position="7814"/>
        <end position="7829"/>
    </location>
</feature>
<keyword evidence="8 38" id="KW-0728">SH3 domain</keyword>
<dbReference type="FunFam" id="1.20.58.60:FF:000009">
    <property type="entry name" value="dystonin isoform X1"/>
    <property type="match status" value="1"/>
</dbReference>
<evidence type="ECO:0000256" key="15">
    <source>
        <dbReference type="ARBA" id="ARBA00022723"/>
    </source>
</evidence>
<dbReference type="Gene3D" id="3.30.920.20">
    <property type="entry name" value="Gas2-like domain"/>
    <property type="match status" value="1"/>
</dbReference>
<evidence type="ECO:0000259" key="43">
    <source>
        <dbReference type="PROSITE" id="PS50222"/>
    </source>
</evidence>
<dbReference type="Pfam" id="PF00435">
    <property type="entry name" value="Spectrin"/>
    <property type="match status" value="19"/>
</dbReference>
<dbReference type="InterPro" id="IPR049538">
    <property type="entry name" value="PCN-like_spectrin-like_rpt"/>
</dbReference>
<keyword evidence="22" id="KW-0472">Membrane</keyword>
<evidence type="ECO:0000256" key="6">
    <source>
        <dbReference type="ARBA" id="ARBA00004529"/>
    </source>
</evidence>
<evidence type="ECO:0000256" key="34">
    <source>
        <dbReference type="ARBA" id="ARBA00072808"/>
    </source>
</evidence>
<feature type="compositionally biased region" description="Basic and acidic residues" evidence="40">
    <location>
        <begin position="2519"/>
        <end position="2531"/>
    </location>
</feature>
<evidence type="ECO:0000256" key="24">
    <source>
        <dbReference type="ARBA" id="ARBA00023179"/>
    </source>
</evidence>
<evidence type="ECO:0000256" key="30">
    <source>
        <dbReference type="ARBA" id="ARBA00054620"/>
    </source>
</evidence>
<dbReference type="GO" id="GO:0031581">
    <property type="term" value="P:hemidesmosome assembly"/>
    <property type="evidence" value="ECO:0007669"/>
    <property type="project" value="TreeGrafter"/>
</dbReference>
<dbReference type="PROSITE" id="PS00018">
    <property type="entry name" value="EF_HAND_1"/>
    <property type="match status" value="2"/>
</dbReference>
<dbReference type="PROSITE" id="PS50002">
    <property type="entry name" value="SH3"/>
    <property type="match status" value="1"/>
</dbReference>
<keyword evidence="15" id="KW-0479">Metal-binding</keyword>